<keyword evidence="2" id="KW-0812">Transmembrane</keyword>
<dbReference type="GeneID" id="61223495"/>
<evidence type="ECO:0000313" key="5">
    <source>
        <dbReference type="Proteomes" id="UP000191249"/>
    </source>
</evidence>
<sequence length="397" mass="43938">MLYLFTGVPGSGKTLNVVSMLAKRSDLKNRPLFIDGIPDLQIPHEQIPEGESIQTWPKWAPTGAIIVVDECQRIFRPRPSGSKVPDYVSELETHRHRGLDFFFITQHPRLIDANLRSLIEHHTHVSKTELGVRRKLEWSTGGAKNPESRADVRDALKSVYKLDKSVYGLYKSAEEHTKIKTGRSKVFYLIPVILLMIIGGLWGFYEFWGDFKKTIPTPTARQEVAAPAAGPGTGGTVGAQAQNGTHGTGQYPEAQPTPEPQQQRPHLTEDDYKPAIDGQPHTAPIYDEFNKAVKTMPYPVACVKNANRCTCYTDQGTPIKGFSKTQCLEFVENGIYNPYKDSNRLTTETTTPKAEAPQGGKVAVMGGKPQQNLMYDNWEERGRDFEGIGGGVVGGGT</sequence>
<evidence type="ECO:0000256" key="1">
    <source>
        <dbReference type="SAM" id="MobiDB-lite"/>
    </source>
</evidence>
<dbReference type="Proteomes" id="UP000191249">
    <property type="component" value="Chromosome"/>
</dbReference>
<feature type="region of interest" description="Disordered" evidence="1">
    <location>
        <begin position="223"/>
        <end position="281"/>
    </location>
</feature>
<dbReference type="Gene3D" id="3.40.50.300">
    <property type="entry name" value="P-loop containing nucleotide triphosphate hydrolases"/>
    <property type="match status" value="1"/>
</dbReference>
<name>A0AAU8VEV0_NEILA</name>
<keyword evidence="2" id="KW-1133">Transmembrane helix</keyword>
<accession>A0AAU8VEV0</accession>
<dbReference type="EMBL" id="CP019894">
    <property type="protein sequence ID" value="ARB04475.1"/>
    <property type="molecule type" value="Genomic_DNA"/>
</dbReference>
<evidence type="ECO:0000313" key="4">
    <source>
        <dbReference type="EMBL" id="ARB04475.1"/>
    </source>
</evidence>
<feature type="domain" description="Zona occludens toxin N-terminal" evidence="3">
    <location>
        <begin position="1"/>
        <end position="176"/>
    </location>
</feature>
<evidence type="ECO:0000256" key="2">
    <source>
        <dbReference type="SAM" id="Phobius"/>
    </source>
</evidence>
<dbReference type="RefSeq" id="WP_003714781.1">
    <property type="nucleotide sequence ID" value="NZ_CP019894.1"/>
</dbReference>
<feature type="compositionally biased region" description="Low complexity" evidence="1">
    <location>
        <begin position="250"/>
        <end position="265"/>
    </location>
</feature>
<dbReference type="InterPro" id="IPR027417">
    <property type="entry name" value="P-loop_NTPase"/>
</dbReference>
<feature type="transmembrane region" description="Helical" evidence="2">
    <location>
        <begin position="186"/>
        <end position="205"/>
    </location>
</feature>
<dbReference type="AlphaFoldDB" id="A0AAU8VEV0"/>
<proteinExistence type="predicted"/>
<dbReference type="SUPFAM" id="SSF52540">
    <property type="entry name" value="P-loop containing nucleoside triphosphate hydrolases"/>
    <property type="match status" value="1"/>
</dbReference>
<reference evidence="4 5" key="1">
    <citation type="submission" date="2017-03" db="EMBL/GenBank/DDBJ databases">
        <title>N. lactamica Y92-1009 whole genome sequence.</title>
        <authorList>
            <person name="Pandey A.K."/>
            <person name="Read R.C."/>
        </authorList>
    </citation>
    <scope>NUCLEOTIDE SEQUENCE [LARGE SCALE GENOMIC DNA]</scope>
    <source>
        <strain evidence="4 5">Y92-1009</strain>
    </source>
</reference>
<dbReference type="Pfam" id="PF05707">
    <property type="entry name" value="Zot"/>
    <property type="match status" value="1"/>
</dbReference>
<organism evidence="4 5">
    <name type="scientific">Neisseria lactamica</name>
    <dbReference type="NCBI Taxonomy" id="486"/>
    <lineage>
        <taxon>Bacteria</taxon>
        <taxon>Pseudomonadati</taxon>
        <taxon>Pseudomonadota</taxon>
        <taxon>Betaproteobacteria</taxon>
        <taxon>Neisseriales</taxon>
        <taxon>Neisseriaceae</taxon>
        <taxon>Neisseria</taxon>
    </lineage>
</organism>
<gene>
    <name evidence="4" type="ORF">B2G52_05850</name>
</gene>
<protein>
    <submittedName>
        <fullName evidence="4">Zonular occludens toxin family protein</fullName>
    </submittedName>
</protein>
<keyword evidence="2" id="KW-0472">Membrane</keyword>
<evidence type="ECO:0000259" key="3">
    <source>
        <dbReference type="Pfam" id="PF05707"/>
    </source>
</evidence>
<dbReference type="InterPro" id="IPR008900">
    <property type="entry name" value="Zot_N"/>
</dbReference>